<evidence type="ECO:0008006" key="5">
    <source>
        <dbReference type="Google" id="ProtNLM"/>
    </source>
</evidence>
<dbReference type="InterPro" id="IPR050361">
    <property type="entry name" value="MPP/UQCRC_Complex"/>
</dbReference>
<organism evidence="4">
    <name type="scientific">marine metagenome</name>
    <dbReference type="NCBI Taxonomy" id="408172"/>
    <lineage>
        <taxon>unclassified sequences</taxon>
        <taxon>metagenomes</taxon>
        <taxon>ecological metagenomes</taxon>
    </lineage>
</organism>
<proteinExistence type="inferred from homology"/>
<dbReference type="Pfam" id="PF05193">
    <property type="entry name" value="Peptidase_M16_C"/>
    <property type="match status" value="1"/>
</dbReference>
<accession>A0A381QTT6</accession>
<dbReference type="PROSITE" id="PS00143">
    <property type="entry name" value="INSULINASE"/>
    <property type="match status" value="1"/>
</dbReference>
<dbReference type="InterPro" id="IPR011249">
    <property type="entry name" value="Metalloenz_LuxS/M16"/>
</dbReference>
<name>A0A381QTT6_9ZZZZ</name>
<evidence type="ECO:0000259" key="3">
    <source>
        <dbReference type="Pfam" id="PF05193"/>
    </source>
</evidence>
<feature type="domain" description="Peptidase M16 C-terminal" evidence="3">
    <location>
        <begin position="166"/>
        <end position="337"/>
    </location>
</feature>
<dbReference type="SUPFAM" id="SSF63411">
    <property type="entry name" value="LuxS/MPP-like metallohydrolase"/>
    <property type="match status" value="2"/>
</dbReference>
<dbReference type="EMBL" id="UINC01001449">
    <property type="protein sequence ID" value="SUZ80973.1"/>
    <property type="molecule type" value="Genomic_DNA"/>
</dbReference>
<evidence type="ECO:0000259" key="2">
    <source>
        <dbReference type="Pfam" id="PF00675"/>
    </source>
</evidence>
<comment type="similarity">
    <text evidence="1">Belongs to the peptidase M16 family.</text>
</comment>
<evidence type="ECO:0000256" key="1">
    <source>
        <dbReference type="ARBA" id="ARBA00007261"/>
    </source>
</evidence>
<dbReference type="InterPro" id="IPR007863">
    <property type="entry name" value="Peptidase_M16_C"/>
</dbReference>
<reference evidence="4" key="1">
    <citation type="submission" date="2018-05" db="EMBL/GenBank/DDBJ databases">
        <authorList>
            <person name="Lanie J.A."/>
            <person name="Ng W.-L."/>
            <person name="Kazmierczak K.M."/>
            <person name="Andrzejewski T.M."/>
            <person name="Davidsen T.M."/>
            <person name="Wayne K.J."/>
            <person name="Tettelin H."/>
            <person name="Glass J.I."/>
            <person name="Rusch D."/>
            <person name="Podicherti R."/>
            <person name="Tsui H.-C.T."/>
            <person name="Winkler M.E."/>
        </authorList>
    </citation>
    <scope>NUCLEOTIDE SEQUENCE</scope>
</reference>
<dbReference type="GO" id="GO:0006508">
    <property type="term" value="P:proteolysis"/>
    <property type="evidence" value="ECO:0007669"/>
    <property type="project" value="InterPro"/>
</dbReference>
<dbReference type="GO" id="GO:0004222">
    <property type="term" value="F:metalloendopeptidase activity"/>
    <property type="evidence" value="ECO:0007669"/>
    <property type="project" value="InterPro"/>
</dbReference>
<dbReference type="GO" id="GO:0046872">
    <property type="term" value="F:metal ion binding"/>
    <property type="evidence" value="ECO:0007669"/>
    <property type="project" value="InterPro"/>
</dbReference>
<evidence type="ECO:0000313" key="4">
    <source>
        <dbReference type="EMBL" id="SUZ80973.1"/>
    </source>
</evidence>
<feature type="domain" description="Peptidase M16 N-terminal" evidence="2">
    <location>
        <begin position="11"/>
        <end position="158"/>
    </location>
</feature>
<dbReference type="Gene3D" id="3.30.830.10">
    <property type="entry name" value="Metalloenzyme, LuxS/M16 peptidase-like"/>
    <property type="match status" value="2"/>
</dbReference>
<dbReference type="InterPro" id="IPR011765">
    <property type="entry name" value="Pept_M16_N"/>
</dbReference>
<dbReference type="PANTHER" id="PTHR11851">
    <property type="entry name" value="METALLOPROTEASE"/>
    <property type="match status" value="1"/>
</dbReference>
<dbReference type="Pfam" id="PF00675">
    <property type="entry name" value="Peptidase_M16"/>
    <property type="match status" value="1"/>
</dbReference>
<dbReference type="PANTHER" id="PTHR11851:SF49">
    <property type="entry name" value="MITOCHONDRIAL-PROCESSING PEPTIDASE SUBUNIT ALPHA"/>
    <property type="match status" value="1"/>
</dbReference>
<sequence length="406" mass="44447">MHEAVLDNGIRVVTERRPDVRSVAVGVWIAQGSAHETPESGGVSHLMEHLVFKGTGRRTAHEIALSLESLGGSLDAYTTREHTSYQAHVLDEHLPVALDVLADLVLHPRLDPSDLELEKDVVIEEIAGVEDTPDDMVFDLHGAKFWNGHAYGQPILGTRETVRAFEIDDLRSLHSERYQGRNIVLGCVGNIEHDDVVSQLMELFGGVGAGCVSPEIEEPADTISGRNSVVRDAAQVHLVISHATPSFADPVRNALILISGAFGGGMSSRLFQRIREELALAYSVYAFQSFYSKAGMAGVYVGTRPEASEKALERILFEYGKLCEHGVTDEELEQAKSHAKGRSILAMESTGARLLRLVGFTLRGEPYRDLDESLARIEAVTSDEVNSACQRFYNPDDQYTLTLGPA</sequence>
<dbReference type="AlphaFoldDB" id="A0A381QTT6"/>
<dbReference type="InterPro" id="IPR001431">
    <property type="entry name" value="Pept_M16_Zn_BS"/>
</dbReference>
<protein>
    <recommendedName>
        <fullName evidence="5">Peptidase M16 N-terminal domain-containing protein</fullName>
    </recommendedName>
</protein>
<gene>
    <name evidence="4" type="ORF">METZ01_LOCUS33827</name>
</gene>